<dbReference type="EMBL" id="CP002343">
    <property type="protein sequence ID" value="ADU47517.1"/>
    <property type="molecule type" value="Genomic_DNA"/>
</dbReference>
<dbReference type="eggNOG" id="ENOG5033B4I">
    <property type="taxonomic scope" value="Bacteria"/>
</dbReference>
<dbReference type="InterPro" id="IPR025443">
    <property type="entry name" value="DUF4307"/>
</dbReference>
<evidence type="ECO:0008006" key="4">
    <source>
        <dbReference type="Google" id="ProtNLM"/>
    </source>
</evidence>
<name>E6SCW2_INTC7</name>
<gene>
    <name evidence="2" type="ordered locus">Intca_0993</name>
</gene>
<keyword evidence="1" id="KW-0812">Transmembrane</keyword>
<evidence type="ECO:0000313" key="3">
    <source>
        <dbReference type="Proteomes" id="UP000008914"/>
    </source>
</evidence>
<feature type="transmembrane region" description="Helical" evidence="1">
    <location>
        <begin position="13"/>
        <end position="39"/>
    </location>
</feature>
<dbReference type="STRING" id="710696.Intca_0993"/>
<protein>
    <recommendedName>
        <fullName evidence="4">DUF4307 domain-containing protein</fullName>
    </recommendedName>
</protein>
<keyword evidence="1" id="KW-0472">Membrane</keyword>
<dbReference type="RefSeq" id="WP_013491835.1">
    <property type="nucleotide sequence ID" value="NC_014830.1"/>
</dbReference>
<evidence type="ECO:0000313" key="2">
    <source>
        <dbReference type="EMBL" id="ADU47517.1"/>
    </source>
</evidence>
<dbReference type="KEGG" id="ica:Intca_0993"/>
<dbReference type="Pfam" id="PF14155">
    <property type="entry name" value="DUF4307"/>
    <property type="match status" value="1"/>
</dbReference>
<sequence>MPLPRPAPGTLKWWVVGTIGVSLGVALAVWFGLSATLGLPAWQTMGFKVVDNRSVWVDFEVHSPGGKDLVCTVHALSRDFAVVGSTEVPIELGGADSARRQVTVRTTSLAVTGEVETCDTSR</sequence>
<keyword evidence="3" id="KW-1185">Reference proteome</keyword>
<organism evidence="2 3">
    <name type="scientific">Intrasporangium calvum (strain ATCC 23552 / DSM 43043 / JCM 3097 / NBRC 12989 / NCIMB 10167 / NRRL B-3866 / 7 KIP)</name>
    <dbReference type="NCBI Taxonomy" id="710696"/>
    <lineage>
        <taxon>Bacteria</taxon>
        <taxon>Bacillati</taxon>
        <taxon>Actinomycetota</taxon>
        <taxon>Actinomycetes</taxon>
        <taxon>Micrococcales</taxon>
        <taxon>Intrasporangiaceae</taxon>
        <taxon>Intrasporangium</taxon>
    </lineage>
</organism>
<dbReference type="AlphaFoldDB" id="E6SCW2"/>
<keyword evidence="1" id="KW-1133">Transmembrane helix</keyword>
<dbReference type="OrthoDB" id="5147470at2"/>
<proteinExistence type="predicted"/>
<dbReference type="Proteomes" id="UP000008914">
    <property type="component" value="Chromosome"/>
</dbReference>
<reference evidence="2 3" key="1">
    <citation type="journal article" date="2010" name="Stand. Genomic Sci.">
        <title>Complete genome sequence of Intrasporangium calvum type strain (7 KIP).</title>
        <authorList>
            <person name="Del Rio T.G."/>
            <person name="Chertkov O."/>
            <person name="Yasawong M."/>
            <person name="Lucas S."/>
            <person name="Deshpande S."/>
            <person name="Cheng J.F."/>
            <person name="Detter C."/>
            <person name="Tapia R."/>
            <person name="Han C."/>
            <person name="Goodwin L."/>
            <person name="Pitluck S."/>
            <person name="Liolios K."/>
            <person name="Ivanova N."/>
            <person name="Mavromatis K."/>
            <person name="Pati A."/>
            <person name="Chen A."/>
            <person name="Palaniappan K."/>
            <person name="Land M."/>
            <person name="Hauser L."/>
            <person name="Chang Y.J."/>
            <person name="Jeffries C.D."/>
            <person name="Rohde M."/>
            <person name="Pukall R."/>
            <person name="Sikorski J."/>
            <person name="Goker M."/>
            <person name="Woyke T."/>
            <person name="Bristow J."/>
            <person name="Eisen J.A."/>
            <person name="Markowitz V."/>
            <person name="Hugenholtz P."/>
            <person name="Kyrpides N.C."/>
            <person name="Klenk H.P."/>
            <person name="Lapidus A."/>
        </authorList>
    </citation>
    <scope>NUCLEOTIDE SEQUENCE [LARGE SCALE GENOMIC DNA]</scope>
    <source>
        <strain evidence="3">ATCC 23552 / DSM 43043 / JCM 3097 / NBRC 12989 / 7 KIP</strain>
    </source>
</reference>
<accession>E6SCW2</accession>
<dbReference type="HOGENOM" id="CLU_121878_2_0_11"/>
<evidence type="ECO:0000256" key="1">
    <source>
        <dbReference type="SAM" id="Phobius"/>
    </source>
</evidence>